<dbReference type="AlphaFoldDB" id="A0A1C7MXH4"/>
<dbReference type="GO" id="GO:0033745">
    <property type="term" value="F:L-methionine-(R)-S-oxide reductase activity"/>
    <property type="evidence" value="ECO:0007669"/>
    <property type="project" value="TreeGrafter"/>
</dbReference>
<proteinExistence type="inferred from homology"/>
<organism evidence="4 5">
    <name type="scientific">Choanephora cucurbitarum</name>
    <dbReference type="NCBI Taxonomy" id="101091"/>
    <lineage>
        <taxon>Eukaryota</taxon>
        <taxon>Fungi</taxon>
        <taxon>Fungi incertae sedis</taxon>
        <taxon>Mucoromycota</taxon>
        <taxon>Mucoromycotina</taxon>
        <taxon>Mucoromycetes</taxon>
        <taxon>Mucorales</taxon>
        <taxon>Mucorineae</taxon>
        <taxon>Choanephoraceae</taxon>
        <taxon>Choanephoroideae</taxon>
        <taxon>Choanephora</taxon>
    </lineage>
</organism>
<dbReference type="FunFam" id="3.30.450.40:FF:000008">
    <property type="entry name" value="GAF domain-containing proteins"/>
    <property type="match status" value="1"/>
</dbReference>
<name>A0A1C7MXH4_9FUNG</name>
<feature type="domain" description="GAF" evidence="3">
    <location>
        <begin position="24"/>
        <end position="180"/>
    </location>
</feature>
<dbReference type="PANTHER" id="PTHR21021:SF15">
    <property type="entry name" value="FREE METHIONINE-R-SULFOXIDE REDUCTASE"/>
    <property type="match status" value="1"/>
</dbReference>
<dbReference type="GO" id="GO:0005829">
    <property type="term" value="C:cytosol"/>
    <property type="evidence" value="ECO:0007669"/>
    <property type="project" value="TreeGrafter"/>
</dbReference>
<evidence type="ECO:0000256" key="1">
    <source>
        <dbReference type="ARBA" id="ARBA00038454"/>
    </source>
</evidence>
<feature type="region of interest" description="Disordered" evidence="2">
    <location>
        <begin position="173"/>
        <end position="197"/>
    </location>
</feature>
<dbReference type="SUPFAM" id="SSF55781">
    <property type="entry name" value="GAF domain-like"/>
    <property type="match status" value="1"/>
</dbReference>
<evidence type="ECO:0000313" key="4">
    <source>
        <dbReference type="EMBL" id="OBZ81478.1"/>
    </source>
</evidence>
<keyword evidence="5" id="KW-1185">Reference proteome</keyword>
<dbReference type="OrthoDB" id="15735at2759"/>
<dbReference type="InterPro" id="IPR000614">
    <property type="entry name" value="FRMsr_CS"/>
</dbReference>
<evidence type="ECO:0000313" key="5">
    <source>
        <dbReference type="Proteomes" id="UP000093000"/>
    </source>
</evidence>
<accession>A0A1C7MXH4</accession>
<dbReference type="EMBL" id="LUGH01001191">
    <property type="protein sequence ID" value="OBZ81478.1"/>
    <property type="molecule type" value="Genomic_DNA"/>
</dbReference>
<dbReference type="PANTHER" id="PTHR21021">
    <property type="entry name" value="GAF/PUTATIVE CYTOSKELETAL PROTEIN"/>
    <property type="match status" value="1"/>
</dbReference>
<feature type="compositionally biased region" description="Basic and acidic residues" evidence="2">
    <location>
        <begin position="173"/>
        <end position="187"/>
    </location>
</feature>
<dbReference type="Pfam" id="PF13185">
    <property type="entry name" value="GAF_2"/>
    <property type="match status" value="1"/>
</dbReference>
<dbReference type="InterPro" id="IPR029016">
    <property type="entry name" value="GAF-like_dom_sf"/>
</dbReference>
<dbReference type="InParanoid" id="A0A1C7MXH4"/>
<comment type="similarity">
    <text evidence="1">Belongs to the free Met sulfoxide reductase family.</text>
</comment>
<dbReference type="PROSITE" id="PS01320">
    <property type="entry name" value="UPF0067"/>
    <property type="match status" value="1"/>
</dbReference>
<evidence type="ECO:0000259" key="3">
    <source>
        <dbReference type="SMART" id="SM00065"/>
    </source>
</evidence>
<gene>
    <name evidence="4" type="primary">YKL069W</name>
    <name evidence="4" type="ORF">A0J61_10472</name>
</gene>
<protein>
    <submittedName>
        <fullName evidence="4">Free methionine-R-sulfoxide reductase</fullName>
    </submittedName>
</protein>
<dbReference type="STRING" id="101091.A0A1C7MXH4"/>
<dbReference type="Proteomes" id="UP000093000">
    <property type="component" value="Unassembled WGS sequence"/>
</dbReference>
<dbReference type="InterPro" id="IPR003018">
    <property type="entry name" value="GAF"/>
</dbReference>
<dbReference type="InterPro" id="IPR051330">
    <property type="entry name" value="Phosphatase_reg/MetRdx"/>
</dbReference>
<comment type="caution">
    <text evidence="4">The sequence shown here is derived from an EMBL/GenBank/DDBJ whole genome shotgun (WGS) entry which is preliminary data.</text>
</comment>
<evidence type="ECO:0000256" key="2">
    <source>
        <dbReference type="SAM" id="MobiDB-lite"/>
    </source>
</evidence>
<reference evidence="4 5" key="1">
    <citation type="submission" date="2016-03" db="EMBL/GenBank/DDBJ databases">
        <title>Choanephora cucurbitarum.</title>
        <authorList>
            <person name="Min B."/>
            <person name="Park H."/>
            <person name="Park J.-H."/>
            <person name="Shin H.-D."/>
            <person name="Choi I.-G."/>
        </authorList>
    </citation>
    <scope>NUCLEOTIDE SEQUENCE [LARGE SCALE GENOMIC DNA]</scope>
    <source>
        <strain evidence="4 5">KUS-F28377</strain>
    </source>
</reference>
<dbReference type="Gene3D" id="3.30.450.40">
    <property type="match status" value="1"/>
</dbReference>
<dbReference type="SMART" id="SM00065">
    <property type="entry name" value="GAF"/>
    <property type="match status" value="1"/>
</dbReference>
<sequence length="380" mass="43268">MKDIITNTNPQLSRKEFYAELLEQVKCICEDQAFWVTNLSNVSTVIYHGLISLDHFQQKPINWCGFYITNPKNEKQLILGPFQGKVACTLIPFGKGVCGTAAETKQSQLVRDVHEFPGHIACDSASNSEVVIPMIKDGRVLGVLDIDCEKVEGFTEEDRDGLEAIAAAVVDSYQREPSLDPSDKTTDTEDEEDDMSCKKDTFEPYSMDFVVNEDRQSRLKTAFQKLRGIAMSNSTHPADCDLFYEKPRSFTDRLKAKFRSTEASCQLPRSVSQSSMQPLSKKKYSFSNMTRSFSSYYLSPLRQASHEPDISQPKLVRFAKSIVVNETYSKSDYDRQSDPDAVCSRLTPLLAQQIKEELNSFKLYEMQVHEYSRIHTHFFL</sequence>